<dbReference type="EMBL" id="CP116614">
    <property type="protein sequence ID" value="WCG02202.1"/>
    <property type="molecule type" value="Genomic_DNA"/>
</dbReference>
<gene>
    <name evidence="1" type="ORF">NY151_05800</name>
</gene>
<reference evidence="1" key="1">
    <citation type="submission" date="2023-01" db="EMBL/GenBank/DDBJ databases">
        <title>Phages are important unrecognized players in the ecology of the oral pathogen Porphyromonas gingivalis.</title>
        <authorList>
            <person name="Matrishin C.B."/>
            <person name="Kauffman K.M."/>
        </authorList>
    </citation>
    <scope>NUCLEOTIDE SEQUENCE</scope>
    <source>
        <strain evidence="1">ATCC 49417</strain>
    </source>
</reference>
<protein>
    <submittedName>
        <fullName evidence="1">Uncharacterized protein</fullName>
    </submittedName>
</protein>
<accession>A0AAE9XC55</accession>
<organism evidence="1 2">
    <name type="scientific">Porphyromonas gingivalis</name>
    <name type="common">Bacteroides gingivalis</name>
    <dbReference type="NCBI Taxonomy" id="837"/>
    <lineage>
        <taxon>Bacteria</taxon>
        <taxon>Pseudomonadati</taxon>
        <taxon>Bacteroidota</taxon>
        <taxon>Bacteroidia</taxon>
        <taxon>Bacteroidales</taxon>
        <taxon>Porphyromonadaceae</taxon>
        <taxon>Porphyromonas</taxon>
    </lineage>
</organism>
<dbReference type="AlphaFoldDB" id="A0AAE9XC55"/>
<sequence>MKKVKTYLFKKGEEVIFREKKYKISEIFCCDFVDLLRYMLIIKDDTETLSIEISCRPMKYWETEPGAYWYHPQSMFMRRGYEFYLVHRCEVYNRKKIQKDRLVSTPLGVGIVLGDFRQVIKCRWPDPGWRNNIYGILSADENRVLTFESEYIRENIFCNSEIEEIFVDEEVYQEDDIILNMTYTEGHFANWKVLKEKESDLTVNLSHLNRCGFVHREQLDRFLNTHGVERYYRDIDSSMDKRYFENFQELETLECLIREYKAFVLRKRKDIHPKSNDVERLYIDELGKLFTFRSEEEKKEFYDLYCSLIHKLNMYTWLVD</sequence>
<evidence type="ECO:0000313" key="2">
    <source>
        <dbReference type="Proteomes" id="UP001179501"/>
    </source>
</evidence>
<dbReference type="Proteomes" id="UP001179501">
    <property type="component" value="Chromosome"/>
</dbReference>
<name>A0AAE9XC55_PORGN</name>
<proteinExistence type="predicted"/>
<evidence type="ECO:0000313" key="1">
    <source>
        <dbReference type="EMBL" id="WCG02202.1"/>
    </source>
</evidence>
<dbReference type="RefSeq" id="WP_077083923.1">
    <property type="nucleotide sequence ID" value="NZ_CP116614.1"/>
</dbReference>